<reference evidence="3 4" key="1">
    <citation type="submission" date="2023-05" db="EMBL/GenBank/DDBJ databases">
        <title>Streptomyces fuscus sp. nov., a brown-black pigment producing actinomyces isolated from dry sand of Sea duck farm.</title>
        <authorList>
            <person name="Xie J."/>
            <person name="Shen N."/>
        </authorList>
    </citation>
    <scope>NUCLEOTIDE SEQUENCE [LARGE SCALE GENOMIC DNA]</scope>
    <source>
        <strain evidence="3 4">GXMU-J15</strain>
    </source>
</reference>
<evidence type="ECO:0000313" key="3">
    <source>
        <dbReference type="EMBL" id="MDL2079925.1"/>
    </source>
</evidence>
<keyword evidence="2" id="KW-0732">Signal</keyword>
<dbReference type="PROSITE" id="PS51257">
    <property type="entry name" value="PROKAR_LIPOPROTEIN"/>
    <property type="match status" value="1"/>
</dbReference>
<feature type="chain" id="PRO_5047452924" description="PknH-like extracellular domain-containing protein" evidence="2">
    <location>
        <begin position="29"/>
        <end position="246"/>
    </location>
</feature>
<comment type="caution">
    <text evidence="3">The sequence shown here is derived from an EMBL/GenBank/DDBJ whole genome shotgun (WGS) entry which is preliminary data.</text>
</comment>
<dbReference type="Proteomes" id="UP001241926">
    <property type="component" value="Unassembled WGS sequence"/>
</dbReference>
<evidence type="ECO:0000256" key="2">
    <source>
        <dbReference type="SAM" id="SignalP"/>
    </source>
</evidence>
<proteinExistence type="predicted"/>
<dbReference type="EMBL" id="JASJUS010000028">
    <property type="protein sequence ID" value="MDL2079925.1"/>
    <property type="molecule type" value="Genomic_DNA"/>
</dbReference>
<accession>A0ABT7J585</accession>
<organism evidence="3 4">
    <name type="scientific">Streptomyces fuscus</name>
    <dbReference type="NCBI Taxonomy" id="3048495"/>
    <lineage>
        <taxon>Bacteria</taxon>
        <taxon>Bacillati</taxon>
        <taxon>Actinomycetota</taxon>
        <taxon>Actinomycetes</taxon>
        <taxon>Kitasatosporales</taxon>
        <taxon>Streptomycetaceae</taxon>
        <taxon>Streptomyces</taxon>
    </lineage>
</organism>
<sequence length="246" mass="25475">MERLRSIRGTTNAAALATASLMLLTACAGGESEGGSASASPTPSASASASASAPNYEPPEEQAPVDLASAVLQPGDLAEFQISEIPDDKRDTPATKADPAACRPVENVRLEAFEPKPSATDRRYALATAGEFRGTGTNITLASFGAADAEKILAELRTALKDCAKGYAGGALTFEEVRTLDAVDVGDEAVAFHLRGRGVQPQWYTVVRQGSVLVRFVSSASTGKDAPVPSPVVVQQVMKVQAAAAR</sequence>
<dbReference type="RefSeq" id="WP_285435401.1">
    <property type="nucleotide sequence ID" value="NZ_JASJUS010000028.1"/>
</dbReference>
<feature type="signal peptide" evidence="2">
    <location>
        <begin position="1"/>
        <end position="28"/>
    </location>
</feature>
<protein>
    <recommendedName>
        <fullName evidence="5">PknH-like extracellular domain-containing protein</fullName>
    </recommendedName>
</protein>
<keyword evidence="4" id="KW-1185">Reference proteome</keyword>
<evidence type="ECO:0008006" key="5">
    <source>
        <dbReference type="Google" id="ProtNLM"/>
    </source>
</evidence>
<gene>
    <name evidence="3" type="ORF">QNN03_26140</name>
</gene>
<evidence type="ECO:0000256" key="1">
    <source>
        <dbReference type="SAM" id="MobiDB-lite"/>
    </source>
</evidence>
<feature type="region of interest" description="Disordered" evidence="1">
    <location>
        <begin position="29"/>
        <end position="70"/>
    </location>
</feature>
<feature type="compositionally biased region" description="Low complexity" evidence="1">
    <location>
        <begin position="29"/>
        <end position="55"/>
    </location>
</feature>
<evidence type="ECO:0000313" key="4">
    <source>
        <dbReference type="Proteomes" id="UP001241926"/>
    </source>
</evidence>
<name>A0ABT7J585_9ACTN</name>